<keyword evidence="3" id="KW-1185">Reference proteome</keyword>
<feature type="region of interest" description="Disordered" evidence="1">
    <location>
        <begin position="291"/>
        <end position="312"/>
    </location>
</feature>
<evidence type="ECO:0000313" key="2">
    <source>
        <dbReference type="EMBL" id="NGM20431.1"/>
    </source>
</evidence>
<proteinExistence type="predicted"/>
<evidence type="ECO:0000256" key="1">
    <source>
        <dbReference type="SAM" id="MobiDB-lite"/>
    </source>
</evidence>
<reference evidence="2 3" key="2">
    <citation type="submission" date="2020-03" db="EMBL/GenBank/DDBJ databases">
        <title>Roseomonas stagni sp. nov., isolated from pond water in Japan.</title>
        <authorList>
            <person name="Furuhata K."/>
            <person name="Miyamoto H."/>
            <person name="Goto K."/>
        </authorList>
    </citation>
    <scope>NUCLEOTIDE SEQUENCE [LARGE SCALE GENOMIC DNA]</scope>
    <source>
        <strain evidence="2 3">PeD5</strain>
    </source>
</reference>
<sequence>MTTSRIASATAPVDPAVMHALIAILLLIALPARGQEALSLAPGHTLRFHPAPSAEQPVSRDYTVSLAAGDWLAITAPAAQVNGAATEPAIEVTGPGGAAARDYGRVVLRAAAAGPYAISVRDFHALSLSRYPAGHPVVDPGLAAADVRVEGRALGATVAVASEPMDPRHEDVPPPSGWPARLAVRVGDGFTIHLYRRDALRRMELWPADPVPVVAALLRGTAPIEARTDLPLFPAGNFSVAFAAQAERRRGPCMDWLRYLARHTQEDAWPFRGLAYVALGLSRDGRFFATASGETAPTPAKGEPAEEREGRNADYEAALRARIATDPAALEPRLSALDAVLESLVIPCVAR</sequence>
<dbReference type="RefSeq" id="WP_164694325.1">
    <property type="nucleotide sequence ID" value="NZ_JAAIKB010000003.1"/>
</dbReference>
<reference evidence="2 3" key="1">
    <citation type="submission" date="2020-02" db="EMBL/GenBank/DDBJ databases">
        <authorList>
            <person name="Kim H.M."/>
            <person name="Jeon C.O."/>
        </authorList>
    </citation>
    <scope>NUCLEOTIDE SEQUENCE [LARGE SCALE GENOMIC DNA]</scope>
    <source>
        <strain evidence="2 3">PeD5</strain>
    </source>
</reference>
<accession>A0A6M1LJG8</accession>
<dbReference type="EMBL" id="JAAIKB010000003">
    <property type="protein sequence ID" value="NGM20431.1"/>
    <property type="molecule type" value="Genomic_DNA"/>
</dbReference>
<name>A0A6M1LJG8_9PROT</name>
<dbReference type="Proteomes" id="UP000475385">
    <property type="component" value="Unassembled WGS sequence"/>
</dbReference>
<comment type="caution">
    <text evidence="2">The sequence shown here is derived from an EMBL/GenBank/DDBJ whole genome shotgun (WGS) entry which is preliminary data.</text>
</comment>
<gene>
    <name evidence="2" type="ORF">G3576_10435</name>
</gene>
<organism evidence="2 3">
    <name type="scientific">Falsiroseomonas algicola</name>
    <dbReference type="NCBI Taxonomy" id="2716930"/>
    <lineage>
        <taxon>Bacteria</taxon>
        <taxon>Pseudomonadati</taxon>
        <taxon>Pseudomonadota</taxon>
        <taxon>Alphaproteobacteria</taxon>
        <taxon>Acetobacterales</taxon>
        <taxon>Roseomonadaceae</taxon>
        <taxon>Falsiroseomonas</taxon>
    </lineage>
</organism>
<protein>
    <submittedName>
        <fullName evidence="2">Uncharacterized protein</fullName>
    </submittedName>
</protein>
<feature type="compositionally biased region" description="Basic and acidic residues" evidence="1">
    <location>
        <begin position="303"/>
        <end position="312"/>
    </location>
</feature>
<evidence type="ECO:0000313" key="3">
    <source>
        <dbReference type="Proteomes" id="UP000475385"/>
    </source>
</evidence>
<dbReference type="AlphaFoldDB" id="A0A6M1LJG8"/>